<evidence type="ECO:0000313" key="5">
    <source>
        <dbReference type="EMBL" id="QXJ21841.1"/>
    </source>
</evidence>
<dbReference type="Proteomes" id="UP001049518">
    <property type="component" value="Chromosome"/>
</dbReference>
<dbReference type="CDD" id="cd15831">
    <property type="entry name" value="BTAD"/>
    <property type="match status" value="1"/>
</dbReference>
<sequence length="752" mass="80336">MKQRATLGYLLLHANQVVATSDLVEALWPAGNPPATARKVLQNAVWGLRGILRAGLPGAGHGALLTRQPGYMLRVDGDQVDLEVFRRGVEDGRARLADGGVSAARILRDALELWRGPALADLVECGVAWPELSAVENARLDAMEDYFEAELAAGHHRAVLSDLERMVEAEPLRERLCGQLMLAFYRSGRQADALNVYGSVRARLVEDLGLEPRRELQTLQRRLLNQDAGLSLPEAAVPRETVEVRGRVAAPATAPSPPVPETLPGGDDGLAGRNGDAAPSARAAPAAGPAGTRPAEADPAPGTPRHRPAVPERRRGSILLLRADLQSPADVHDQRRADDIRDGVFRKIRDTVRAFGGTVMASIGSVSVSRFDKDAGDAGDAGNAVRAALALRCALDEPALPAGVADPRPAPPRLHAAVATGETVASAASPSGNRLLHSVNDAVLHKCQALLTLVPAGQIWVCDETRCVTLPGIEYAHAGDHPRRFQVRGVLDQWLRPDTAHHLDPEPELDILGGLLEHVRYRRMPHLVTVVGAPGIGKTRLLAEFKRRVMGRPTATRFMVGKAQAPADDGLAVHRELLSAYCGTAPGVSAEAAGRRLEEMVRRVVHVGETARWMVTVLGPLLRPAFPAPAVPLDRAEIMDAFRMLLTAEARDDPLVMIIDDLHLAEDGLLDFVEDVSGASEGVSLLVVVAARRELFDRRPGWGGGLRLLTTLTMGLPATGAGWDGVRAGATEPALCGPGSVPWDHTRNASLT</sequence>
<keyword evidence="6" id="KW-1185">Reference proteome</keyword>
<feature type="domain" description="Bacterial transcriptional activator" evidence="4">
    <location>
        <begin position="80"/>
        <end position="224"/>
    </location>
</feature>
<dbReference type="InterPro" id="IPR027417">
    <property type="entry name" value="P-loop_NTPase"/>
</dbReference>
<dbReference type="InterPro" id="IPR036388">
    <property type="entry name" value="WH-like_DNA-bd_sf"/>
</dbReference>
<keyword evidence="2" id="KW-0804">Transcription</keyword>
<feature type="region of interest" description="Disordered" evidence="3">
    <location>
        <begin position="247"/>
        <end position="313"/>
    </location>
</feature>
<dbReference type="RefSeq" id="WP_231335020.1">
    <property type="nucleotide sequence ID" value="NZ_CP059572.1"/>
</dbReference>
<dbReference type="InterPro" id="IPR016032">
    <property type="entry name" value="Sig_transdc_resp-reg_C-effctor"/>
</dbReference>
<dbReference type="Gene3D" id="3.30.70.1230">
    <property type="entry name" value="Nucleotide cyclase"/>
    <property type="match status" value="1"/>
</dbReference>
<dbReference type="SUPFAM" id="SSF48452">
    <property type="entry name" value="TPR-like"/>
    <property type="match status" value="1"/>
</dbReference>
<dbReference type="PANTHER" id="PTHR35807:SF1">
    <property type="entry name" value="TRANSCRIPTIONAL REGULATOR REDD"/>
    <property type="match status" value="1"/>
</dbReference>
<keyword evidence="1" id="KW-0805">Transcription regulation</keyword>
<dbReference type="Gene3D" id="1.25.40.10">
    <property type="entry name" value="Tetratricopeptide repeat domain"/>
    <property type="match status" value="1"/>
</dbReference>
<dbReference type="PANTHER" id="PTHR35807">
    <property type="entry name" value="TRANSCRIPTIONAL REGULATOR REDD-RELATED"/>
    <property type="match status" value="1"/>
</dbReference>
<dbReference type="SUPFAM" id="SSF52540">
    <property type="entry name" value="P-loop containing nucleoside triphosphate hydrolases"/>
    <property type="match status" value="1"/>
</dbReference>
<evidence type="ECO:0000256" key="3">
    <source>
        <dbReference type="SAM" id="MobiDB-lite"/>
    </source>
</evidence>
<dbReference type="InterPro" id="IPR051677">
    <property type="entry name" value="AfsR-DnrI-RedD_regulator"/>
</dbReference>
<dbReference type="SUPFAM" id="SSF55073">
    <property type="entry name" value="Nucleotide cyclase"/>
    <property type="match status" value="1"/>
</dbReference>
<dbReference type="InterPro" id="IPR005158">
    <property type="entry name" value="BTAD"/>
</dbReference>
<evidence type="ECO:0000259" key="4">
    <source>
        <dbReference type="SMART" id="SM01043"/>
    </source>
</evidence>
<proteinExistence type="predicted"/>
<dbReference type="InterPro" id="IPR011990">
    <property type="entry name" value="TPR-like_helical_dom_sf"/>
</dbReference>
<name>A0ABX8QT02_9ACTN</name>
<accession>A0ABX8QT02</accession>
<protein>
    <submittedName>
        <fullName evidence="5">AAA family ATPase</fullName>
    </submittedName>
</protein>
<dbReference type="Gene3D" id="1.10.10.10">
    <property type="entry name" value="Winged helix-like DNA-binding domain superfamily/Winged helix DNA-binding domain"/>
    <property type="match status" value="1"/>
</dbReference>
<dbReference type="SUPFAM" id="SSF46894">
    <property type="entry name" value="C-terminal effector domain of the bipartite response regulators"/>
    <property type="match status" value="1"/>
</dbReference>
<dbReference type="EMBL" id="CP059572">
    <property type="protein sequence ID" value="QXJ21841.1"/>
    <property type="molecule type" value="Genomic_DNA"/>
</dbReference>
<reference evidence="5" key="1">
    <citation type="submission" date="2020-07" db="EMBL/GenBank/DDBJ databases">
        <authorList>
            <person name="Tarantini F.S."/>
            <person name="Hong K.W."/>
            <person name="Chan K.G."/>
        </authorList>
    </citation>
    <scope>NUCLEOTIDE SEQUENCE</scope>
    <source>
        <strain evidence="5">32-07</strain>
    </source>
</reference>
<evidence type="ECO:0000313" key="6">
    <source>
        <dbReference type="Proteomes" id="UP001049518"/>
    </source>
</evidence>
<dbReference type="Pfam" id="PF03704">
    <property type="entry name" value="BTAD"/>
    <property type="match status" value="1"/>
</dbReference>
<dbReference type="Pfam" id="PF13191">
    <property type="entry name" value="AAA_16"/>
    <property type="match status" value="1"/>
</dbReference>
<dbReference type="InterPro" id="IPR041664">
    <property type="entry name" value="AAA_16"/>
</dbReference>
<evidence type="ECO:0000256" key="2">
    <source>
        <dbReference type="ARBA" id="ARBA00023163"/>
    </source>
</evidence>
<feature type="compositionally biased region" description="Low complexity" evidence="3">
    <location>
        <begin position="277"/>
        <end position="294"/>
    </location>
</feature>
<evidence type="ECO:0000256" key="1">
    <source>
        <dbReference type="ARBA" id="ARBA00023015"/>
    </source>
</evidence>
<gene>
    <name evidence="5" type="ORF">AGRA3207_002742</name>
</gene>
<organism evidence="5 6">
    <name type="scientific">Actinomadura graeca</name>
    <dbReference type="NCBI Taxonomy" id="2750812"/>
    <lineage>
        <taxon>Bacteria</taxon>
        <taxon>Bacillati</taxon>
        <taxon>Actinomycetota</taxon>
        <taxon>Actinomycetes</taxon>
        <taxon>Streptosporangiales</taxon>
        <taxon>Thermomonosporaceae</taxon>
        <taxon>Actinomadura</taxon>
    </lineage>
</organism>
<dbReference type="InterPro" id="IPR029787">
    <property type="entry name" value="Nucleotide_cyclase"/>
</dbReference>
<dbReference type="SMART" id="SM01043">
    <property type="entry name" value="BTAD"/>
    <property type="match status" value="1"/>
</dbReference>